<sequence>MVPDSAIVDRPERDEWRDDGRVDGGGTARAERPKRSSRGEAARAARLSVSPEAFGQAVSPRRADRLARRVGDAAVSFEADRFDEARSILGPIAKETPDVAEVRELLGLTYYRLGRWRDAVRELEAFFALTSSTEQHPVLADSYRALGRHARVEELWSELREDSPSAELVHEGRIVSAGSLADQDRLADAIRLLEKGWKTPRQPKDHHLRRGYALADLYERAGSVPRARQLFVWLNQVAPDFADVVVRLDSLE</sequence>
<dbReference type="Proteomes" id="UP000018291">
    <property type="component" value="Unassembled WGS sequence"/>
</dbReference>
<dbReference type="InterPro" id="IPR011990">
    <property type="entry name" value="TPR-like_helical_dom_sf"/>
</dbReference>
<protein>
    <recommendedName>
        <fullName evidence="4">Tetratricopeptide repeat protein</fullName>
    </recommendedName>
</protein>
<evidence type="ECO:0000256" key="1">
    <source>
        <dbReference type="SAM" id="MobiDB-lite"/>
    </source>
</evidence>
<dbReference type="EMBL" id="CANL01000022">
    <property type="protein sequence ID" value="CCM63734.1"/>
    <property type="molecule type" value="Genomic_DNA"/>
</dbReference>
<gene>
    <name evidence="2" type="ORF">BN381_290093</name>
</gene>
<evidence type="ECO:0000313" key="2">
    <source>
        <dbReference type="EMBL" id="CCM63734.1"/>
    </source>
</evidence>
<organism evidence="2 3">
    <name type="scientific">Candidatus Neomicrothrix parvicella RN1</name>
    <dbReference type="NCBI Taxonomy" id="1229780"/>
    <lineage>
        <taxon>Bacteria</taxon>
        <taxon>Bacillati</taxon>
        <taxon>Actinomycetota</taxon>
        <taxon>Acidimicrobiia</taxon>
        <taxon>Acidimicrobiales</taxon>
        <taxon>Microthrixaceae</taxon>
        <taxon>Candidatus Neomicrothrix</taxon>
    </lineage>
</organism>
<dbReference type="eggNOG" id="COG0457">
    <property type="taxonomic scope" value="Bacteria"/>
</dbReference>
<dbReference type="SUPFAM" id="SSF48452">
    <property type="entry name" value="TPR-like"/>
    <property type="match status" value="1"/>
</dbReference>
<accession>R4YYS4</accession>
<dbReference type="HOGENOM" id="CLU_1101315_0_0_11"/>
<reference evidence="2 3" key="1">
    <citation type="journal article" date="2013" name="ISME J.">
        <title>Metabolic model for the filamentous 'Candidatus Microthrix parvicella' based on genomic and metagenomic analyses.</title>
        <authorList>
            <person name="Jon McIlroy S."/>
            <person name="Kristiansen R."/>
            <person name="Albertsen M."/>
            <person name="Michael Karst S."/>
            <person name="Rossetti S."/>
            <person name="Lund Nielsen J."/>
            <person name="Tandoi V."/>
            <person name="James Seviour R."/>
            <person name="Nielsen P.H."/>
        </authorList>
    </citation>
    <scope>NUCLEOTIDE SEQUENCE [LARGE SCALE GENOMIC DNA]</scope>
    <source>
        <strain evidence="2 3">RN1</strain>
    </source>
</reference>
<evidence type="ECO:0008006" key="4">
    <source>
        <dbReference type="Google" id="ProtNLM"/>
    </source>
</evidence>
<evidence type="ECO:0000313" key="3">
    <source>
        <dbReference type="Proteomes" id="UP000018291"/>
    </source>
</evidence>
<dbReference type="Gene3D" id="1.25.40.10">
    <property type="entry name" value="Tetratricopeptide repeat domain"/>
    <property type="match status" value="1"/>
</dbReference>
<name>R4YYS4_9ACTN</name>
<dbReference type="STRING" id="1229780.BN381_290093"/>
<dbReference type="AlphaFoldDB" id="R4YYS4"/>
<keyword evidence="3" id="KW-1185">Reference proteome</keyword>
<comment type="caution">
    <text evidence="2">The sequence shown here is derived from an EMBL/GenBank/DDBJ whole genome shotgun (WGS) entry which is preliminary data.</text>
</comment>
<feature type="compositionally biased region" description="Basic and acidic residues" evidence="1">
    <location>
        <begin position="7"/>
        <end position="22"/>
    </location>
</feature>
<feature type="region of interest" description="Disordered" evidence="1">
    <location>
        <begin position="1"/>
        <end position="46"/>
    </location>
</feature>
<proteinExistence type="predicted"/>
<feature type="compositionally biased region" description="Basic and acidic residues" evidence="1">
    <location>
        <begin position="29"/>
        <end position="43"/>
    </location>
</feature>